<comment type="subcellular location">
    <subcellularLocation>
        <location evidence="1">Cytoplasm</location>
    </subcellularLocation>
</comment>
<dbReference type="InterPro" id="IPR027417">
    <property type="entry name" value="P-loop_NTPase"/>
</dbReference>
<dbReference type="RefSeq" id="WP_012676846.1">
    <property type="nucleotide sequence ID" value="NC_012440.1"/>
</dbReference>
<keyword evidence="14" id="KW-1185">Reference proteome</keyword>
<evidence type="ECO:0000256" key="9">
    <source>
        <dbReference type="ARBA" id="ARBA00023125"/>
    </source>
</evidence>
<dbReference type="InterPro" id="IPR003593">
    <property type="entry name" value="AAA+_ATPase"/>
</dbReference>
<keyword evidence="3" id="KW-0678">Repressor</keyword>
<dbReference type="GO" id="GO:0005524">
    <property type="term" value="F:ATP binding"/>
    <property type="evidence" value="ECO:0007669"/>
    <property type="project" value="UniProtKB-KW"/>
</dbReference>
<sequence length="456" mass="52071">MTKKVYILAKDKKVRDIFSRYLNGIVYLEDPKKISKISGVVFVNISDFGIVPVDVKKGLFPIAILDKSISKTNLAAFIMRIMSKNYFDYIEFPFSEKQLNSILEKINQKEENEKKLIYFRNRSAQDGVLCQYLCSIIGSSPQLREICKLAGEVAPTDLPVLITGETGTGKELLARGIWKLSKRSNKPFIAINCAAIPENLLESELFGYEKGAFTGAEKTKEGKFELADGGTIFLDEIGELPLSAQSKLLRVLQEGTFYRVGGNKEIKVDVRVMAATNRDLEDMVAKGKFREDLYYRLNLIHLHLPPLRERKEDIPYIVECIVNKYNQKLSKSIAGASKEYMEVLKDQRWEGNIRELENTVVRSMILCRDNILTVNDLTFLREKRVKPQIEDNFEEILKNRVLASLEEGSIEEIKEKIDKIIVQTALEYTKHNQVKASQLLGINRATLRKKIQKYGL</sequence>
<keyword evidence="5" id="KW-0547">Nucleotide-binding</keyword>
<gene>
    <name evidence="13" type="ordered locus">PERMA_0513</name>
</gene>
<dbReference type="InterPro" id="IPR025943">
    <property type="entry name" value="Sigma_54_int_dom_ATP-bd_2"/>
</dbReference>
<dbReference type="InterPro" id="IPR002197">
    <property type="entry name" value="HTH_Fis"/>
</dbReference>
<dbReference type="Gene3D" id="3.40.50.300">
    <property type="entry name" value="P-loop containing nucleotide triphosphate hydrolases"/>
    <property type="match status" value="1"/>
</dbReference>
<keyword evidence="11" id="KW-0804">Transcription</keyword>
<dbReference type="CDD" id="cd00009">
    <property type="entry name" value="AAA"/>
    <property type="match status" value="1"/>
</dbReference>
<dbReference type="InterPro" id="IPR002078">
    <property type="entry name" value="Sigma_54_int"/>
</dbReference>
<dbReference type="Pfam" id="PF25601">
    <property type="entry name" value="AAA_lid_14"/>
    <property type="match status" value="1"/>
</dbReference>
<dbReference type="FunFam" id="3.40.50.300:FF:000006">
    <property type="entry name" value="DNA-binding transcriptional regulator NtrC"/>
    <property type="match status" value="1"/>
</dbReference>
<evidence type="ECO:0000313" key="13">
    <source>
        <dbReference type="EMBL" id="ACO04609.1"/>
    </source>
</evidence>
<dbReference type="SUPFAM" id="SSF52540">
    <property type="entry name" value="P-loop containing nucleoside triphosphate hydrolases"/>
    <property type="match status" value="1"/>
</dbReference>
<evidence type="ECO:0000256" key="6">
    <source>
        <dbReference type="ARBA" id="ARBA00022840"/>
    </source>
</evidence>
<evidence type="ECO:0000256" key="8">
    <source>
        <dbReference type="ARBA" id="ARBA00023015"/>
    </source>
</evidence>
<keyword evidence="7" id="KW-0902">Two-component regulatory system</keyword>
<dbReference type="Gene3D" id="1.10.8.60">
    <property type="match status" value="1"/>
</dbReference>
<dbReference type="PANTHER" id="PTHR32071">
    <property type="entry name" value="TRANSCRIPTIONAL REGULATORY PROTEIN"/>
    <property type="match status" value="1"/>
</dbReference>
<evidence type="ECO:0000259" key="12">
    <source>
        <dbReference type="PROSITE" id="PS50045"/>
    </source>
</evidence>
<dbReference type="PaxDb" id="123214-PERMA_0513"/>
<organism evidence="13 14">
    <name type="scientific">Persephonella marina (strain DSM 14350 / EX-H1)</name>
    <dbReference type="NCBI Taxonomy" id="123214"/>
    <lineage>
        <taxon>Bacteria</taxon>
        <taxon>Pseudomonadati</taxon>
        <taxon>Aquificota</taxon>
        <taxon>Aquificia</taxon>
        <taxon>Aquificales</taxon>
        <taxon>Hydrogenothermaceae</taxon>
        <taxon>Persephonella</taxon>
    </lineage>
</organism>
<evidence type="ECO:0000256" key="11">
    <source>
        <dbReference type="ARBA" id="ARBA00023163"/>
    </source>
</evidence>
<dbReference type="PROSITE" id="PS50045">
    <property type="entry name" value="SIGMA54_INTERACT_4"/>
    <property type="match status" value="1"/>
</dbReference>
<keyword evidence="9" id="KW-0238">DNA-binding</keyword>
<dbReference type="PRINTS" id="PR01590">
    <property type="entry name" value="HTHFIS"/>
</dbReference>
<evidence type="ECO:0000256" key="2">
    <source>
        <dbReference type="ARBA" id="ARBA00022490"/>
    </source>
</evidence>
<evidence type="ECO:0000256" key="10">
    <source>
        <dbReference type="ARBA" id="ARBA00023159"/>
    </source>
</evidence>
<dbReference type="SMART" id="SM00382">
    <property type="entry name" value="AAA"/>
    <property type="match status" value="1"/>
</dbReference>
<dbReference type="EMBL" id="CP001230">
    <property type="protein sequence ID" value="ACO04609.1"/>
    <property type="molecule type" value="Genomic_DNA"/>
</dbReference>
<dbReference type="AlphaFoldDB" id="C0QUD7"/>
<dbReference type="InterPro" id="IPR058031">
    <property type="entry name" value="AAA_lid_NorR"/>
</dbReference>
<evidence type="ECO:0000256" key="3">
    <source>
        <dbReference type="ARBA" id="ARBA00022491"/>
    </source>
</evidence>
<dbReference type="SUPFAM" id="SSF46689">
    <property type="entry name" value="Homeodomain-like"/>
    <property type="match status" value="1"/>
</dbReference>
<evidence type="ECO:0000256" key="5">
    <source>
        <dbReference type="ARBA" id="ARBA00022741"/>
    </source>
</evidence>
<evidence type="ECO:0000256" key="1">
    <source>
        <dbReference type="ARBA" id="ARBA00004496"/>
    </source>
</evidence>
<dbReference type="GO" id="GO:0043565">
    <property type="term" value="F:sequence-specific DNA binding"/>
    <property type="evidence" value="ECO:0007669"/>
    <property type="project" value="InterPro"/>
</dbReference>
<proteinExistence type="predicted"/>
<keyword evidence="6" id="KW-0067">ATP-binding</keyword>
<keyword evidence="2" id="KW-0963">Cytoplasm</keyword>
<dbReference type="InterPro" id="IPR025662">
    <property type="entry name" value="Sigma_54_int_dom_ATP-bd_1"/>
</dbReference>
<keyword evidence="4" id="KW-0597">Phosphoprotein</keyword>
<name>C0QUD7_PERMH</name>
<dbReference type="GO" id="GO:0006355">
    <property type="term" value="P:regulation of DNA-templated transcription"/>
    <property type="evidence" value="ECO:0007669"/>
    <property type="project" value="InterPro"/>
</dbReference>
<evidence type="ECO:0000256" key="4">
    <source>
        <dbReference type="ARBA" id="ARBA00022553"/>
    </source>
</evidence>
<dbReference type="Proteomes" id="UP000001366">
    <property type="component" value="Chromosome"/>
</dbReference>
<dbReference type="HOGENOM" id="CLU_000445_0_6_0"/>
<evidence type="ECO:0000256" key="7">
    <source>
        <dbReference type="ARBA" id="ARBA00023012"/>
    </source>
</evidence>
<dbReference type="PANTHER" id="PTHR32071:SF95">
    <property type="entry name" value="DNA-BINDING TRANSCRIPTIONAL REGULATOR NTRC"/>
    <property type="match status" value="1"/>
</dbReference>
<protein>
    <submittedName>
        <fullName evidence="13">Nitrogen assimilation regulatory protein</fullName>
    </submittedName>
</protein>
<dbReference type="eggNOG" id="COG2204">
    <property type="taxonomic scope" value="Bacteria"/>
</dbReference>
<dbReference type="STRING" id="123214.PERMA_0513"/>
<dbReference type="InterPro" id="IPR009057">
    <property type="entry name" value="Homeodomain-like_sf"/>
</dbReference>
<dbReference type="KEGG" id="pmx:PERMA_0513"/>
<dbReference type="GO" id="GO:0005737">
    <property type="term" value="C:cytoplasm"/>
    <property type="evidence" value="ECO:0007669"/>
    <property type="project" value="UniProtKB-SubCell"/>
</dbReference>
<dbReference type="PROSITE" id="PS00676">
    <property type="entry name" value="SIGMA54_INTERACT_2"/>
    <property type="match status" value="1"/>
</dbReference>
<accession>C0QUD7</accession>
<keyword evidence="8" id="KW-0805">Transcription regulation</keyword>
<evidence type="ECO:0000313" key="14">
    <source>
        <dbReference type="Proteomes" id="UP000001366"/>
    </source>
</evidence>
<dbReference type="GO" id="GO:0000160">
    <property type="term" value="P:phosphorelay signal transduction system"/>
    <property type="evidence" value="ECO:0007669"/>
    <property type="project" value="UniProtKB-KW"/>
</dbReference>
<reference evidence="13 14" key="1">
    <citation type="journal article" date="2009" name="J. Bacteriol.">
        <title>Complete and draft genome sequences of six members of the Aquificales.</title>
        <authorList>
            <person name="Reysenbach A.L."/>
            <person name="Hamamura N."/>
            <person name="Podar M."/>
            <person name="Griffiths E."/>
            <person name="Ferreira S."/>
            <person name="Hochstein R."/>
            <person name="Heidelberg J."/>
            <person name="Johnson J."/>
            <person name="Mead D."/>
            <person name="Pohorille A."/>
            <person name="Sarmiento M."/>
            <person name="Schweighofer K."/>
            <person name="Seshadri R."/>
            <person name="Voytek M.A."/>
        </authorList>
    </citation>
    <scope>NUCLEOTIDE SEQUENCE [LARGE SCALE GENOMIC DNA]</scope>
    <source>
        <strain evidence="14">DSM 14350 / EX-H1</strain>
    </source>
</reference>
<dbReference type="Pfam" id="PF02954">
    <property type="entry name" value="HTH_8"/>
    <property type="match status" value="1"/>
</dbReference>
<keyword evidence="10" id="KW-0010">Activator</keyword>
<feature type="domain" description="Sigma-54 factor interaction" evidence="12">
    <location>
        <begin position="136"/>
        <end position="365"/>
    </location>
</feature>
<dbReference type="PROSITE" id="PS00675">
    <property type="entry name" value="SIGMA54_INTERACT_1"/>
    <property type="match status" value="1"/>
</dbReference>
<dbReference type="Pfam" id="PF00158">
    <property type="entry name" value="Sigma54_activat"/>
    <property type="match status" value="1"/>
</dbReference>
<dbReference type="Gene3D" id="1.10.10.60">
    <property type="entry name" value="Homeodomain-like"/>
    <property type="match status" value="1"/>
</dbReference>